<dbReference type="EMBL" id="FNHQ01000011">
    <property type="protein sequence ID" value="SDM66532.1"/>
    <property type="molecule type" value="Genomic_DNA"/>
</dbReference>
<keyword evidence="2" id="KW-0963">Cytoplasm</keyword>
<organism evidence="10 11">
    <name type="scientific">Megasphaera paucivorans</name>
    <dbReference type="NCBI Taxonomy" id="349095"/>
    <lineage>
        <taxon>Bacteria</taxon>
        <taxon>Bacillati</taxon>
        <taxon>Bacillota</taxon>
        <taxon>Negativicutes</taxon>
        <taxon>Veillonellales</taxon>
        <taxon>Veillonellaceae</taxon>
        <taxon>Megasphaera</taxon>
    </lineage>
</organism>
<keyword evidence="5" id="KW-0671">Queuosine biosynthesis</keyword>
<keyword evidence="7" id="KW-0408">Iron</keyword>
<dbReference type="InterPro" id="IPR017896">
    <property type="entry name" value="4Fe4S_Fe-S-bd"/>
</dbReference>
<protein>
    <submittedName>
        <fullName evidence="10">Epoxyqueuosine reductase QueG (Queuosine biosynthesis)</fullName>
    </submittedName>
</protein>
<dbReference type="AlphaFoldDB" id="A0A1G9V2R7"/>
<dbReference type="OrthoDB" id="9784571at2"/>
<name>A0A1G9V2R7_9FIRM</name>
<evidence type="ECO:0000256" key="8">
    <source>
        <dbReference type="ARBA" id="ARBA00023014"/>
    </source>
</evidence>
<dbReference type="InterPro" id="IPR017900">
    <property type="entry name" value="4Fe4S_Fe_S_CS"/>
</dbReference>
<evidence type="ECO:0000259" key="9">
    <source>
        <dbReference type="PROSITE" id="PS51379"/>
    </source>
</evidence>
<dbReference type="PROSITE" id="PS51379">
    <property type="entry name" value="4FE4S_FER_2"/>
    <property type="match status" value="1"/>
</dbReference>
<evidence type="ECO:0000256" key="7">
    <source>
        <dbReference type="ARBA" id="ARBA00023004"/>
    </source>
</evidence>
<keyword evidence="8" id="KW-0411">Iron-sulfur</keyword>
<evidence type="ECO:0000256" key="6">
    <source>
        <dbReference type="ARBA" id="ARBA00023002"/>
    </source>
</evidence>
<dbReference type="GO" id="GO:0046872">
    <property type="term" value="F:metal ion binding"/>
    <property type="evidence" value="ECO:0007669"/>
    <property type="project" value="UniProtKB-KW"/>
</dbReference>
<gene>
    <name evidence="10" type="ORF">SAMN05660299_01314</name>
</gene>
<evidence type="ECO:0000256" key="1">
    <source>
        <dbReference type="ARBA" id="ARBA00022485"/>
    </source>
</evidence>
<dbReference type="PROSITE" id="PS00198">
    <property type="entry name" value="4FE4S_FER_1"/>
    <property type="match status" value="1"/>
</dbReference>
<dbReference type="Proteomes" id="UP000199309">
    <property type="component" value="Unassembled WGS sequence"/>
</dbReference>
<evidence type="ECO:0000256" key="2">
    <source>
        <dbReference type="ARBA" id="ARBA00022490"/>
    </source>
</evidence>
<keyword evidence="4" id="KW-0479">Metal-binding</keyword>
<dbReference type="GO" id="GO:0008616">
    <property type="term" value="P:tRNA queuosine(34) biosynthetic process"/>
    <property type="evidence" value="ECO:0007669"/>
    <property type="project" value="UniProtKB-KW"/>
</dbReference>
<dbReference type="STRING" id="349095.SAMN05660299_01314"/>
<proteinExistence type="predicted"/>
<keyword evidence="6" id="KW-0560">Oxidoreductase</keyword>
<dbReference type="GO" id="GO:0052693">
    <property type="term" value="F:epoxyqueuosine reductase activity"/>
    <property type="evidence" value="ECO:0007669"/>
    <property type="project" value="TreeGrafter"/>
</dbReference>
<keyword evidence="3" id="KW-0819">tRNA processing</keyword>
<dbReference type="InterPro" id="IPR004453">
    <property type="entry name" value="QueG"/>
</dbReference>
<keyword evidence="1" id="KW-0004">4Fe-4S</keyword>
<dbReference type="InterPro" id="IPR013542">
    <property type="entry name" value="QueG_DUF1730"/>
</dbReference>
<evidence type="ECO:0000313" key="10">
    <source>
        <dbReference type="EMBL" id="SDM66532.1"/>
    </source>
</evidence>
<dbReference type="PANTHER" id="PTHR30002">
    <property type="entry name" value="EPOXYQUEUOSINE REDUCTASE"/>
    <property type="match status" value="1"/>
</dbReference>
<evidence type="ECO:0000313" key="11">
    <source>
        <dbReference type="Proteomes" id="UP000199309"/>
    </source>
</evidence>
<dbReference type="RefSeq" id="WP_091649609.1">
    <property type="nucleotide sequence ID" value="NZ_FNHQ01000011.1"/>
</dbReference>
<sequence length="290" mass="33164">MDSNRLKKYARSLGLDCLGITSSELIIPAEGKKICPLAAGQGIERYTPQALLKNCRAVIVVLFPYYVPTAEPSNLSIYTQSLDYHLIIQNYLKLLQHFMEQEYPQSNHYLCADTSPLCDRYLAHQAGLGFIGDNNCFIHPIYGSYCFIGSLLTTVPLIPDKPLTKECFHCGACRKICPGNCFINSDYNYECCKSYLTQKKGDLTPPEIAIIKKTSLIFGCDECQRVCPHNRYIPITPISEFRKDRILQLRRTELLSLTNTQFRRTYGNRAFAWRGKSILLRNLEYMDKEL</sequence>
<dbReference type="PANTHER" id="PTHR30002:SF4">
    <property type="entry name" value="EPOXYQUEUOSINE REDUCTASE"/>
    <property type="match status" value="1"/>
</dbReference>
<reference evidence="10 11" key="1">
    <citation type="submission" date="2016-10" db="EMBL/GenBank/DDBJ databases">
        <authorList>
            <person name="de Groot N.N."/>
        </authorList>
    </citation>
    <scope>NUCLEOTIDE SEQUENCE [LARGE SCALE GENOMIC DNA]</scope>
    <source>
        <strain evidence="10 11">DSM 16981</strain>
    </source>
</reference>
<accession>A0A1G9V2R7</accession>
<evidence type="ECO:0000256" key="5">
    <source>
        <dbReference type="ARBA" id="ARBA00022785"/>
    </source>
</evidence>
<keyword evidence="11" id="KW-1185">Reference proteome</keyword>
<evidence type="ECO:0000256" key="4">
    <source>
        <dbReference type="ARBA" id="ARBA00022723"/>
    </source>
</evidence>
<feature type="domain" description="4Fe-4S ferredoxin-type" evidence="9">
    <location>
        <begin position="154"/>
        <end position="187"/>
    </location>
</feature>
<dbReference type="Pfam" id="PF08331">
    <property type="entry name" value="QueG_DUF1730"/>
    <property type="match status" value="1"/>
</dbReference>
<dbReference type="SUPFAM" id="SSF54862">
    <property type="entry name" value="4Fe-4S ferredoxins"/>
    <property type="match status" value="1"/>
</dbReference>
<evidence type="ECO:0000256" key="3">
    <source>
        <dbReference type="ARBA" id="ARBA00022694"/>
    </source>
</evidence>
<dbReference type="Pfam" id="PF13484">
    <property type="entry name" value="Fer4_16"/>
    <property type="match status" value="1"/>
</dbReference>
<dbReference type="GO" id="GO:0051539">
    <property type="term" value="F:4 iron, 4 sulfur cluster binding"/>
    <property type="evidence" value="ECO:0007669"/>
    <property type="project" value="UniProtKB-KW"/>
</dbReference>